<dbReference type="AlphaFoldDB" id="A0A4U5PFX9"/>
<feature type="compositionally biased region" description="Basic and acidic residues" evidence="1">
    <location>
        <begin position="310"/>
        <end position="323"/>
    </location>
</feature>
<feature type="compositionally biased region" description="Polar residues" evidence="1">
    <location>
        <begin position="373"/>
        <end position="392"/>
    </location>
</feature>
<gene>
    <name evidence="2" type="ORF">L596_009540</name>
</gene>
<evidence type="ECO:0000256" key="1">
    <source>
        <dbReference type="SAM" id="MobiDB-lite"/>
    </source>
</evidence>
<name>A0A4U5PFX9_STECR</name>
<dbReference type="OrthoDB" id="10680202at2759"/>
<feature type="compositionally biased region" description="Low complexity" evidence="1">
    <location>
        <begin position="21"/>
        <end position="35"/>
    </location>
</feature>
<keyword evidence="3" id="KW-1185">Reference proteome</keyword>
<reference evidence="2 3" key="2">
    <citation type="journal article" date="2019" name="G3 (Bethesda)">
        <title>Hybrid Assembly of the Genome of the Entomopathogenic Nematode Steinernema carpocapsae Identifies the X-Chromosome.</title>
        <authorList>
            <person name="Serra L."/>
            <person name="Macchietto M."/>
            <person name="Macias-Munoz A."/>
            <person name="McGill C.J."/>
            <person name="Rodriguez I.M."/>
            <person name="Rodriguez B."/>
            <person name="Murad R."/>
            <person name="Mortazavi A."/>
        </authorList>
    </citation>
    <scope>NUCLEOTIDE SEQUENCE [LARGE SCALE GENOMIC DNA]</scope>
    <source>
        <strain evidence="2 3">ALL</strain>
    </source>
</reference>
<feature type="compositionally biased region" description="Polar residues" evidence="1">
    <location>
        <begin position="277"/>
        <end position="302"/>
    </location>
</feature>
<feature type="compositionally biased region" description="Polar residues" evidence="1">
    <location>
        <begin position="139"/>
        <end position="153"/>
    </location>
</feature>
<sequence>MASTPASGSEKEQSAESTLQPPSLAPAAAPNSPANYGLSIPAAANVFVGSVVDNVEGLLRLANADAKKVRSRNSGQPGAEFVPVKMLPECHKLVYDRAPEVSVRPSMSKTKHSDTPRPPSRKSSRTSVRTAAEMPSLMTAPSRSSSNVSTAHSTLPDFDDTSAGGSPPPRSFSTSLVSPRKTPSMKAFPSSTSMRTARSPSAKSSGYPTAISPSGRTAISPSGRTAVSVSSRTARSPVAQSSGYPTAISPSGKTAVSPSERTARSPIEKSSGYPTAISPSGRTAISPSERNARSPVTKSSGYPTAISPKTGEEPSEKSGRYQQEKFTNAMAPKPLENVAKTPSRTGAVSPHKSPVFSGTLRSPGMKRSVLASKKSSALFQRSSGYPTARSPSPMTAIEVTENDMQEFQGGRPGAVVRKPSFTDREFTAPRTSEIFDSRNPTRLTRKSSLGSNEMATKERTSVGPQVHPNADGSYEMTVICATEVPGEKVRIRFNLESLVNADPGMADKKYSLTPDELVINKVMVWKK</sequence>
<evidence type="ECO:0000313" key="3">
    <source>
        <dbReference type="Proteomes" id="UP000298663"/>
    </source>
</evidence>
<comment type="caution">
    <text evidence="2">The sequence shown here is derived from an EMBL/GenBank/DDBJ whole genome shotgun (WGS) entry which is preliminary data.</text>
</comment>
<protein>
    <submittedName>
        <fullName evidence="2">Uncharacterized protein</fullName>
    </submittedName>
</protein>
<accession>A0A4U5PFX9</accession>
<feature type="compositionally biased region" description="Polar residues" evidence="1">
    <location>
        <begin position="189"/>
        <end position="260"/>
    </location>
</feature>
<feature type="region of interest" description="Disordered" evidence="1">
    <location>
        <begin position="1"/>
        <end position="36"/>
    </location>
</feature>
<organism evidence="2 3">
    <name type="scientific">Steinernema carpocapsae</name>
    <name type="common">Entomopathogenic nematode</name>
    <dbReference type="NCBI Taxonomy" id="34508"/>
    <lineage>
        <taxon>Eukaryota</taxon>
        <taxon>Metazoa</taxon>
        <taxon>Ecdysozoa</taxon>
        <taxon>Nematoda</taxon>
        <taxon>Chromadorea</taxon>
        <taxon>Rhabditida</taxon>
        <taxon>Tylenchina</taxon>
        <taxon>Panagrolaimomorpha</taxon>
        <taxon>Strongyloidoidea</taxon>
        <taxon>Steinernematidae</taxon>
        <taxon>Steinernema</taxon>
    </lineage>
</organism>
<reference evidence="2 3" key="1">
    <citation type="journal article" date="2015" name="Genome Biol.">
        <title>Comparative genomics of Steinernema reveals deeply conserved gene regulatory networks.</title>
        <authorList>
            <person name="Dillman A.R."/>
            <person name="Macchietto M."/>
            <person name="Porter C.F."/>
            <person name="Rogers A."/>
            <person name="Williams B."/>
            <person name="Antoshechkin I."/>
            <person name="Lee M.M."/>
            <person name="Goodwin Z."/>
            <person name="Lu X."/>
            <person name="Lewis E.E."/>
            <person name="Goodrich-Blair H."/>
            <person name="Stock S.P."/>
            <person name="Adams B.J."/>
            <person name="Sternberg P.W."/>
            <person name="Mortazavi A."/>
        </authorList>
    </citation>
    <scope>NUCLEOTIDE SEQUENCE [LARGE SCALE GENOMIC DNA]</scope>
    <source>
        <strain evidence="2 3">ALL</strain>
    </source>
</reference>
<dbReference type="Proteomes" id="UP000298663">
    <property type="component" value="Unassembled WGS sequence"/>
</dbReference>
<dbReference type="EMBL" id="AZBU02000002">
    <property type="protein sequence ID" value="TKR95360.1"/>
    <property type="molecule type" value="Genomic_DNA"/>
</dbReference>
<proteinExistence type="predicted"/>
<feature type="region of interest" description="Disordered" evidence="1">
    <location>
        <begin position="443"/>
        <end position="469"/>
    </location>
</feature>
<evidence type="ECO:0000313" key="2">
    <source>
        <dbReference type="EMBL" id="TKR95360.1"/>
    </source>
</evidence>
<feature type="compositionally biased region" description="Polar residues" evidence="1">
    <location>
        <begin position="443"/>
        <end position="454"/>
    </location>
</feature>
<feature type="region of interest" description="Disordered" evidence="1">
    <location>
        <begin position="97"/>
        <end position="392"/>
    </location>
</feature>